<evidence type="ECO:0008006" key="2">
    <source>
        <dbReference type="Google" id="ProtNLM"/>
    </source>
</evidence>
<protein>
    <recommendedName>
        <fullName evidence="2">Ankyrin repeat protein</fullName>
    </recommendedName>
</protein>
<gene>
    <name evidence="1" type="ORF">LCPAC001_01720</name>
</gene>
<dbReference type="EMBL" id="MK500433">
    <property type="protein sequence ID" value="QBK89662.1"/>
    <property type="molecule type" value="Genomic_DNA"/>
</dbReference>
<sequence length="47" mass="5415">MDRHIKVVKLLINDGKIDLSAYNNSAIKEAIYKNNKNVVLLWLEPYG</sequence>
<organism evidence="1">
    <name type="scientific">Pithovirus LCPAC001</name>
    <dbReference type="NCBI Taxonomy" id="2506585"/>
    <lineage>
        <taxon>Viruses</taxon>
        <taxon>Pithoviruses</taxon>
    </lineage>
</organism>
<name>A0A481Z1S0_9VIRU</name>
<evidence type="ECO:0000313" key="1">
    <source>
        <dbReference type="EMBL" id="QBK89662.1"/>
    </source>
</evidence>
<accession>A0A481Z1S0</accession>
<reference evidence="1" key="1">
    <citation type="journal article" date="2019" name="MBio">
        <title>Virus Genomes from Deep Sea Sediments Expand the Ocean Megavirome and Support Independent Origins of Viral Gigantism.</title>
        <authorList>
            <person name="Backstrom D."/>
            <person name="Yutin N."/>
            <person name="Jorgensen S.L."/>
            <person name="Dharamshi J."/>
            <person name="Homa F."/>
            <person name="Zaremba-Niedwiedzka K."/>
            <person name="Spang A."/>
            <person name="Wolf Y.I."/>
            <person name="Koonin E.V."/>
            <person name="Ettema T.J."/>
        </authorList>
    </citation>
    <scope>NUCLEOTIDE SEQUENCE</scope>
</reference>
<proteinExistence type="predicted"/>